<evidence type="ECO:0000256" key="9">
    <source>
        <dbReference type="NCBIfam" id="TIGR00751"/>
    </source>
</evidence>
<dbReference type="InterPro" id="IPR000537">
    <property type="entry name" value="UbiA_prenyltransferase"/>
</dbReference>
<evidence type="ECO:0000256" key="2">
    <source>
        <dbReference type="ARBA" id="ARBA00022428"/>
    </source>
</evidence>
<organism evidence="10 11">
    <name type="scientific">Candidatus Moanibacter tarae</name>
    <dbReference type="NCBI Taxonomy" id="2200854"/>
    <lineage>
        <taxon>Bacteria</taxon>
        <taxon>Pseudomonadati</taxon>
        <taxon>Verrucomicrobiota</taxon>
        <taxon>Opitutia</taxon>
        <taxon>Puniceicoccales</taxon>
        <taxon>Puniceicoccales incertae sedis</taxon>
        <taxon>Candidatus Moanibacter</taxon>
    </lineage>
</organism>
<comment type="similarity">
    <text evidence="8">Belongs to the MenA family. Type 1 subfamily.</text>
</comment>
<keyword evidence="4 8" id="KW-0808">Transferase</keyword>
<dbReference type="Pfam" id="PF01040">
    <property type="entry name" value="UbiA"/>
    <property type="match status" value="1"/>
</dbReference>
<evidence type="ECO:0000256" key="4">
    <source>
        <dbReference type="ARBA" id="ARBA00022679"/>
    </source>
</evidence>
<evidence type="ECO:0000256" key="6">
    <source>
        <dbReference type="ARBA" id="ARBA00022989"/>
    </source>
</evidence>
<dbReference type="NCBIfam" id="TIGR00751">
    <property type="entry name" value="menA"/>
    <property type="match status" value="1"/>
</dbReference>
<dbReference type="PIRSF" id="PIRSF005355">
    <property type="entry name" value="UBIAD1"/>
    <property type="match status" value="1"/>
</dbReference>
<dbReference type="InterPro" id="IPR044878">
    <property type="entry name" value="UbiA_sf"/>
</dbReference>
<comment type="function">
    <text evidence="8">Conversion of 1,4-dihydroxy-2-naphthoate (DHNA) to demethylmenaquinone (DMK).</text>
</comment>
<evidence type="ECO:0000313" key="11">
    <source>
        <dbReference type="Proteomes" id="UP000247465"/>
    </source>
</evidence>
<dbReference type="GO" id="GO:0009234">
    <property type="term" value="P:menaquinone biosynthetic process"/>
    <property type="evidence" value="ECO:0007669"/>
    <property type="project" value="UniProtKB-UniRule"/>
</dbReference>
<dbReference type="InterPro" id="IPR004657">
    <property type="entry name" value="MenA"/>
</dbReference>
<dbReference type="KEGG" id="mtar:DF168_01897"/>
<dbReference type="Gene3D" id="1.10.357.140">
    <property type="entry name" value="UbiA prenyltransferase"/>
    <property type="match status" value="1"/>
</dbReference>
<dbReference type="PANTHER" id="PTHR13929">
    <property type="entry name" value="1,4-DIHYDROXY-2-NAPHTHOATE OCTAPRENYLTRANSFERASE"/>
    <property type="match status" value="1"/>
</dbReference>
<dbReference type="NCBIfam" id="NF004751">
    <property type="entry name" value="PRK06080.1-3"/>
    <property type="match status" value="1"/>
</dbReference>
<dbReference type="CDD" id="cd13962">
    <property type="entry name" value="PT_UbiA_UBIAD1"/>
    <property type="match status" value="1"/>
</dbReference>
<evidence type="ECO:0000256" key="1">
    <source>
        <dbReference type="ARBA" id="ARBA00004141"/>
    </source>
</evidence>
<gene>
    <name evidence="8 10" type="primary">menA</name>
    <name evidence="10" type="ORF">DF168_01897</name>
</gene>
<dbReference type="GO" id="GO:0046428">
    <property type="term" value="F:1,4-dihydroxy-2-naphthoate polyprenyltransferase activity"/>
    <property type="evidence" value="ECO:0007669"/>
    <property type="project" value="UniProtKB-UniRule"/>
</dbReference>
<keyword evidence="7 8" id="KW-0472">Membrane</keyword>
<feature type="transmembrane region" description="Helical" evidence="8">
    <location>
        <begin position="241"/>
        <end position="258"/>
    </location>
</feature>
<comment type="pathway">
    <text evidence="8">Quinol/quinone metabolism; menaquinone biosynthesis; menaquinol from 1,4-dihydroxy-2-naphthoate: step 1/2.</text>
</comment>
<dbReference type="GO" id="GO:0005886">
    <property type="term" value="C:plasma membrane"/>
    <property type="evidence" value="ECO:0007669"/>
    <property type="project" value="UniProtKB-SubCell"/>
</dbReference>
<proteinExistence type="inferred from homology"/>
<feature type="transmembrane region" description="Helical" evidence="8">
    <location>
        <begin position="167"/>
        <end position="189"/>
    </location>
</feature>
<reference evidence="10 11" key="1">
    <citation type="submission" date="2018-06" db="EMBL/GenBank/DDBJ databases">
        <title>Draft Genome Sequence of a Novel Marine Bacterium Related to the Verrucomicrobia.</title>
        <authorList>
            <person name="Vosseberg J."/>
            <person name="Martijn J."/>
            <person name="Ettema T.J.G."/>
        </authorList>
    </citation>
    <scope>NUCLEOTIDE SEQUENCE [LARGE SCALE GENOMIC DNA]</scope>
    <source>
        <strain evidence="10">TARA_B100001123</strain>
    </source>
</reference>
<evidence type="ECO:0000256" key="7">
    <source>
        <dbReference type="ARBA" id="ARBA00023136"/>
    </source>
</evidence>
<keyword evidence="3 8" id="KW-1003">Cell membrane</keyword>
<accession>A0A2Z4AEB2</accession>
<dbReference type="UniPathway" id="UPA00079">
    <property type="reaction ID" value="UER00168"/>
</dbReference>
<evidence type="ECO:0000256" key="3">
    <source>
        <dbReference type="ARBA" id="ARBA00022475"/>
    </source>
</evidence>
<comment type="caution">
    <text evidence="8">Lacks conserved residue(s) required for the propagation of feature annotation.</text>
</comment>
<dbReference type="HAMAP" id="MF_01937">
    <property type="entry name" value="MenA_1"/>
    <property type="match status" value="1"/>
</dbReference>
<dbReference type="PANTHER" id="PTHR13929:SF0">
    <property type="entry name" value="UBIA PRENYLTRANSFERASE DOMAIN-CONTAINING PROTEIN 1"/>
    <property type="match status" value="1"/>
</dbReference>
<feature type="transmembrane region" description="Helical" evidence="8">
    <location>
        <begin position="270"/>
        <end position="290"/>
    </location>
</feature>
<evidence type="ECO:0000256" key="5">
    <source>
        <dbReference type="ARBA" id="ARBA00022692"/>
    </source>
</evidence>
<evidence type="ECO:0000313" key="10">
    <source>
        <dbReference type="EMBL" id="AWT60679.1"/>
    </source>
</evidence>
<sequence length="292" mass="31949">MTIMKVWILAARPKTLSAAISPILIGIGLAFREETFEKNPAMLCLLFAVLVQIGANFANDYFDHAKGADTEDRIGPTRAVAAGLVDPPRMRQAFCAVFLLAFVVGCGLVYYGGLWLLAIGIASILSGIAYTGGPFPFGYHGLGDLFAFLFFGIIAVSVTFYTQAGYFSVISLLPATAIGSLVTNILVVNNFRDIDSDRRAGKSTLAVRFGQNFSVREYQVNCLIALVVPVVLWRLSFGPWILLPIVCWPWSLVLRRRLQEYRGNQLNQVLADSAQFLLLYSILLSIGIALGK</sequence>
<dbReference type="EC" id="2.5.1.74" evidence="8 9"/>
<comment type="catalytic activity">
    <reaction evidence="8">
        <text>an all-trans-polyprenyl diphosphate + 1,4-dihydroxy-2-naphthoate + H(+) = a 2-demethylmenaquinol + CO2 + diphosphate</text>
        <dbReference type="Rhea" id="RHEA:26478"/>
        <dbReference type="Rhea" id="RHEA-COMP:9563"/>
        <dbReference type="Rhea" id="RHEA-COMP:9564"/>
        <dbReference type="ChEBI" id="CHEBI:11173"/>
        <dbReference type="ChEBI" id="CHEBI:15378"/>
        <dbReference type="ChEBI" id="CHEBI:16526"/>
        <dbReference type="ChEBI" id="CHEBI:33019"/>
        <dbReference type="ChEBI" id="CHEBI:55437"/>
        <dbReference type="ChEBI" id="CHEBI:58914"/>
        <dbReference type="EC" id="2.5.1.74"/>
    </reaction>
</comment>
<dbReference type="Proteomes" id="UP000247465">
    <property type="component" value="Chromosome"/>
</dbReference>
<feature type="transmembrane region" description="Helical" evidence="8">
    <location>
        <begin position="93"/>
        <end position="111"/>
    </location>
</feature>
<keyword evidence="6 8" id="KW-1133">Transmembrane helix</keyword>
<evidence type="ECO:0000256" key="8">
    <source>
        <dbReference type="HAMAP-Rule" id="MF_01937"/>
    </source>
</evidence>
<dbReference type="GO" id="GO:0042371">
    <property type="term" value="P:vitamin K biosynthetic process"/>
    <property type="evidence" value="ECO:0007669"/>
    <property type="project" value="TreeGrafter"/>
</dbReference>
<keyword evidence="2 8" id="KW-0474">Menaquinone biosynthesis</keyword>
<dbReference type="AlphaFoldDB" id="A0A2Z4AEB2"/>
<keyword evidence="5 8" id="KW-0812">Transmembrane</keyword>
<comment type="subcellular location">
    <subcellularLocation>
        <location evidence="8">Cell membrane</location>
        <topology evidence="8">Multi-pass membrane protein</topology>
    </subcellularLocation>
    <subcellularLocation>
        <location evidence="1">Membrane</location>
        <topology evidence="1">Multi-pass membrane protein</topology>
    </subcellularLocation>
</comment>
<dbReference type="InterPro" id="IPR026046">
    <property type="entry name" value="UBIAD1"/>
</dbReference>
<name>A0A2Z4AEB2_9BACT</name>
<dbReference type="EMBL" id="CP029803">
    <property type="protein sequence ID" value="AWT60679.1"/>
    <property type="molecule type" value="Genomic_DNA"/>
</dbReference>
<feature type="transmembrane region" description="Helical" evidence="8">
    <location>
        <begin position="142"/>
        <end position="161"/>
    </location>
</feature>
<protein>
    <recommendedName>
        <fullName evidence="8 9">1,4-dihydroxy-2-naphthoate octaprenyltransferase</fullName>
        <shortName evidence="8">DHNA-octaprenyltransferase</shortName>
        <ecNumber evidence="8 9">2.5.1.74</ecNumber>
    </recommendedName>
</protein>